<protein>
    <submittedName>
        <fullName evidence="1">Pyridoxal phosphate enzyme, YggS family protein</fullName>
    </submittedName>
</protein>
<sequence>MSIVADTQIRHDKHGRYPEATTIEDFRRNLACWFLRVERLPKLAVKSSSRENAAH</sequence>
<dbReference type="Proteomes" id="UP000343317">
    <property type="component" value="Unassembled WGS sequence"/>
</dbReference>
<accession>A0A5E4VUM1</accession>
<dbReference type="EMBL" id="CABPSM010000007">
    <property type="protein sequence ID" value="VVE14720.1"/>
    <property type="molecule type" value="Genomic_DNA"/>
</dbReference>
<evidence type="ECO:0000313" key="1">
    <source>
        <dbReference type="EMBL" id="VVE14720.1"/>
    </source>
</evidence>
<dbReference type="RefSeq" id="WP_174995712.1">
    <property type="nucleotide sequence ID" value="NZ_CABPSM010000007.1"/>
</dbReference>
<reference evidence="1 2" key="1">
    <citation type="submission" date="2019-08" db="EMBL/GenBank/DDBJ databases">
        <authorList>
            <person name="Peeters C."/>
        </authorList>
    </citation>
    <scope>NUCLEOTIDE SEQUENCE [LARGE SCALE GENOMIC DNA]</scope>
    <source>
        <strain evidence="1 2">LMG 31112</strain>
    </source>
</reference>
<gene>
    <name evidence="1" type="ORF">PHO31112_02812</name>
</gene>
<keyword evidence="2" id="KW-1185">Reference proteome</keyword>
<proteinExistence type="predicted"/>
<organism evidence="1 2">
    <name type="scientific">Pandoraea horticolens</name>
    <dbReference type="NCBI Taxonomy" id="2508298"/>
    <lineage>
        <taxon>Bacteria</taxon>
        <taxon>Pseudomonadati</taxon>
        <taxon>Pseudomonadota</taxon>
        <taxon>Betaproteobacteria</taxon>
        <taxon>Burkholderiales</taxon>
        <taxon>Burkholderiaceae</taxon>
        <taxon>Pandoraea</taxon>
    </lineage>
</organism>
<dbReference type="AlphaFoldDB" id="A0A5E4VUM1"/>
<evidence type="ECO:0000313" key="2">
    <source>
        <dbReference type="Proteomes" id="UP000343317"/>
    </source>
</evidence>
<name>A0A5E4VUM1_9BURK</name>